<comment type="subunit">
    <text evidence="3">Homodimer.</text>
</comment>
<evidence type="ECO:0000256" key="11">
    <source>
        <dbReference type="ARBA" id="ARBA00022968"/>
    </source>
</evidence>
<dbReference type="Pfam" id="PF01433">
    <property type="entry name" value="Peptidase_M1"/>
    <property type="match status" value="1"/>
</dbReference>
<feature type="domain" description="Peptidase M1 membrane alanine aminopeptidase" evidence="22">
    <location>
        <begin position="231"/>
        <end position="459"/>
    </location>
</feature>
<feature type="site" description="Transition state stabilizer" evidence="19">
    <location>
        <position position="392"/>
    </location>
</feature>
<feature type="binding site" evidence="18">
    <location>
        <position position="303"/>
    </location>
    <ligand>
        <name>Zn(2+)</name>
        <dbReference type="ChEBI" id="CHEBI:29105"/>
        <note>catalytic</note>
    </ligand>
</feature>
<keyword evidence="16" id="KW-0325">Glycoprotein</keyword>
<evidence type="ECO:0000256" key="19">
    <source>
        <dbReference type="PIRSR" id="PIRSR634016-4"/>
    </source>
</evidence>
<evidence type="ECO:0000313" key="26">
    <source>
        <dbReference type="Proteomes" id="UP001066276"/>
    </source>
</evidence>
<dbReference type="EC" id="3.4.11.-" evidence="20"/>
<dbReference type="InterPro" id="IPR001930">
    <property type="entry name" value="Peptidase_M1"/>
</dbReference>
<evidence type="ECO:0000256" key="20">
    <source>
        <dbReference type="RuleBase" id="RU364040"/>
    </source>
</evidence>
<dbReference type="PRINTS" id="PR00756">
    <property type="entry name" value="ALADIPTASE"/>
</dbReference>
<keyword evidence="15" id="KW-1015">Disulfide bond</keyword>
<evidence type="ECO:0000256" key="6">
    <source>
        <dbReference type="ARBA" id="ARBA00022670"/>
    </source>
</evidence>
<dbReference type="Gene3D" id="1.10.390.10">
    <property type="entry name" value="Neutral Protease Domain 2"/>
    <property type="match status" value="1"/>
</dbReference>
<dbReference type="Gene3D" id="2.60.40.1910">
    <property type="match status" value="1"/>
</dbReference>
<evidence type="ECO:0000313" key="25">
    <source>
        <dbReference type="EMBL" id="KAJ1180024.1"/>
    </source>
</evidence>
<keyword evidence="21" id="KW-0732">Signal</keyword>
<dbReference type="Gene3D" id="1.25.50.20">
    <property type="match status" value="1"/>
</dbReference>
<dbReference type="PANTHER" id="PTHR11533:SF172">
    <property type="entry name" value="AMINOPEPTIDASE N"/>
    <property type="match status" value="1"/>
</dbReference>
<feature type="domain" description="Aminopeptidase N-like N-terminal" evidence="24">
    <location>
        <begin position="59"/>
        <end position="195"/>
    </location>
</feature>
<gene>
    <name evidence="25" type="ORF">NDU88_005252</name>
</gene>
<accession>A0AAV7TW24</accession>
<evidence type="ECO:0000256" key="15">
    <source>
        <dbReference type="ARBA" id="ARBA00023157"/>
    </source>
</evidence>
<dbReference type="InterPro" id="IPR034016">
    <property type="entry name" value="M1_APN-typ"/>
</dbReference>
<dbReference type="InterPro" id="IPR042097">
    <property type="entry name" value="Aminopeptidase_N-like_N_sf"/>
</dbReference>
<dbReference type="GO" id="GO:0005886">
    <property type="term" value="C:plasma membrane"/>
    <property type="evidence" value="ECO:0007669"/>
    <property type="project" value="UniProtKB-SubCell"/>
</dbReference>
<dbReference type="GO" id="GO:0005737">
    <property type="term" value="C:cytoplasm"/>
    <property type="evidence" value="ECO:0007669"/>
    <property type="project" value="TreeGrafter"/>
</dbReference>
<evidence type="ECO:0000256" key="1">
    <source>
        <dbReference type="ARBA" id="ARBA00004401"/>
    </source>
</evidence>
<evidence type="ECO:0000256" key="7">
    <source>
        <dbReference type="ARBA" id="ARBA00022692"/>
    </source>
</evidence>
<evidence type="ECO:0000256" key="8">
    <source>
        <dbReference type="ARBA" id="ARBA00022723"/>
    </source>
</evidence>
<keyword evidence="8 18" id="KW-0479">Metal-binding</keyword>
<name>A0AAV7TW24_PLEWA</name>
<keyword evidence="11" id="KW-0735">Signal-anchor</keyword>
<comment type="cofactor">
    <cofactor evidence="18 20">
        <name>Zn(2+)</name>
        <dbReference type="ChEBI" id="CHEBI:29105"/>
    </cofactor>
    <text evidence="18 20">Binds 1 zinc ion per subunit.</text>
</comment>
<reference evidence="25" key="1">
    <citation type="journal article" date="2022" name="bioRxiv">
        <title>Sequencing and chromosome-scale assembly of the giantPleurodeles waltlgenome.</title>
        <authorList>
            <person name="Brown T."/>
            <person name="Elewa A."/>
            <person name="Iarovenko S."/>
            <person name="Subramanian E."/>
            <person name="Araus A.J."/>
            <person name="Petzold A."/>
            <person name="Susuki M."/>
            <person name="Suzuki K.-i.T."/>
            <person name="Hayashi T."/>
            <person name="Toyoda A."/>
            <person name="Oliveira C."/>
            <person name="Osipova E."/>
            <person name="Leigh N.D."/>
            <person name="Simon A."/>
            <person name="Yun M.H."/>
        </authorList>
    </citation>
    <scope>NUCLEOTIDE SEQUENCE</scope>
    <source>
        <strain evidence="25">20211129_DDA</strain>
        <tissue evidence="25">Liver</tissue>
    </source>
</reference>
<protein>
    <recommendedName>
        <fullName evidence="20">Aminopeptidase</fullName>
        <ecNumber evidence="20">3.4.11.-</ecNumber>
    </recommendedName>
</protein>
<dbReference type="Pfam" id="PF11838">
    <property type="entry name" value="ERAP1_C"/>
    <property type="match status" value="1"/>
</dbReference>
<dbReference type="InterPro" id="IPR024571">
    <property type="entry name" value="ERAP1-like_C_dom"/>
</dbReference>
<organism evidence="25 26">
    <name type="scientific">Pleurodeles waltl</name>
    <name type="common">Iberian ribbed newt</name>
    <dbReference type="NCBI Taxonomy" id="8319"/>
    <lineage>
        <taxon>Eukaryota</taxon>
        <taxon>Metazoa</taxon>
        <taxon>Chordata</taxon>
        <taxon>Craniata</taxon>
        <taxon>Vertebrata</taxon>
        <taxon>Euteleostomi</taxon>
        <taxon>Amphibia</taxon>
        <taxon>Batrachia</taxon>
        <taxon>Caudata</taxon>
        <taxon>Salamandroidea</taxon>
        <taxon>Salamandridae</taxon>
        <taxon>Pleurodelinae</taxon>
        <taxon>Pleurodeles</taxon>
    </lineage>
</organism>
<dbReference type="FunFam" id="1.25.50.20:FF:000012">
    <property type="entry name" value="Aminopeptidase N"/>
    <property type="match status" value="1"/>
</dbReference>
<dbReference type="GO" id="GO:0006508">
    <property type="term" value="P:proteolysis"/>
    <property type="evidence" value="ECO:0007669"/>
    <property type="project" value="UniProtKB-KW"/>
</dbReference>
<dbReference type="GO" id="GO:0008270">
    <property type="term" value="F:zinc ion binding"/>
    <property type="evidence" value="ECO:0007669"/>
    <property type="project" value="UniProtKB-UniRule"/>
</dbReference>
<dbReference type="InterPro" id="IPR045357">
    <property type="entry name" value="Aminopeptidase_N-like_N"/>
</dbReference>
<feature type="binding site" evidence="18">
    <location>
        <position position="326"/>
    </location>
    <ligand>
        <name>Zn(2+)</name>
        <dbReference type="ChEBI" id="CHEBI:29105"/>
        <note>catalytic</note>
    </ligand>
</feature>
<dbReference type="FunFam" id="1.10.390.10:FF:000016">
    <property type="entry name" value="Glutamyl aminopeptidase"/>
    <property type="match status" value="1"/>
</dbReference>
<evidence type="ECO:0000256" key="2">
    <source>
        <dbReference type="ARBA" id="ARBA00010136"/>
    </source>
</evidence>
<evidence type="ECO:0000256" key="13">
    <source>
        <dbReference type="ARBA" id="ARBA00023049"/>
    </source>
</evidence>
<dbReference type="EMBL" id="JANPWB010000006">
    <property type="protein sequence ID" value="KAJ1180024.1"/>
    <property type="molecule type" value="Genomic_DNA"/>
</dbReference>
<evidence type="ECO:0000256" key="16">
    <source>
        <dbReference type="ARBA" id="ARBA00023180"/>
    </source>
</evidence>
<evidence type="ECO:0000256" key="14">
    <source>
        <dbReference type="ARBA" id="ARBA00023136"/>
    </source>
</evidence>
<dbReference type="GO" id="GO:0005615">
    <property type="term" value="C:extracellular space"/>
    <property type="evidence" value="ECO:0007669"/>
    <property type="project" value="TreeGrafter"/>
</dbReference>
<proteinExistence type="inferred from homology"/>
<evidence type="ECO:0000256" key="9">
    <source>
        <dbReference type="ARBA" id="ARBA00022801"/>
    </source>
</evidence>
<evidence type="ECO:0000259" key="23">
    <source>
        <dbReference type="Pfam" id="PF11838"/>
    </source>
</evidence>
<dbReference type="AlphaFoldDB" id="A0AAV7TW24"/>
<comment type="similarity">
    <text evidence="2 20">Belongs to the peptidase M1 family.</text>
</comment>
<evidence type="ECO:0000256" key="3">
    <source>
        <dbReference type="ARBA" id="ARBA00011738"/>
    </source>
</evidence>
<feature type="domain" description="ERAP1-like C-terminal" evidence="23">
    <location>
        <begin position="535"/>
        <end position="861"/>
    </location>
</feature>
<keyword evidence="13 20" id="KW-0482">Metalloprotease</keyword>
<keyword evidence="26" id="KW-1185">Reference proteome</keyword>
<evidence type="ECO:0000256" key="10">
    <source>
        <dbReference type="ARBA" id="ARBA00022833"/>
    </source>
</evidence>
<evidence type="ECO:0000259" key="24">
    <source>
        <dbReference type="Pfam" id="PF17900"/>
    </source>
</evidence>
<evidence type="ECO:0000256" key="5">
    <source>
        <dbReference type="ARBA" id="ARBA00022475"/>
    </source>
</evidence>
<dbReference type="GO" id="GO:0043171">
    <property type="term" value="P:peptide catabolic process"/>
    <property type="evidence" value="ECO:0007669"/>
    <property type="project" value="TreeGrafter"/>
</dbReference>
<dbReference type="SUPFAM" id="SSF55486">
    <property type="entry name" value="Metalloproteases ('zincins'), catalytic domain"/>
    <property type="match status" value="1"/>
</dbReference>
<dbReference type="PANTHER" id="PTHR11533">
    <property type="entry name" value="PROTEASE M1 ZINC METALLOPROTEASE"/>
    <property type="match status" value="1"/>
</dbReference>
<comment type="caution">
    <text evidence="25">The sequence shown here is derived from an EMBL/GenBank/DDBJ whole genome shotgun (WGS) entry which is preliminary data.</text>
</comment>
<keyword evidence="12" id="KW-1133">Transmembrane helix</keyword>
<dbReference type="InterPro" id="IPR050344">
    <property type="entry name" value="Peptidase_M1_aminopeptidases"/>
</dbReference>
<keyword evidence="6 20" id="KW-0645">Protease</keyword>
<dbReference type="Gene3D" id="2.60.40.1730">
    <property type="entry name" value="tricorn interacting facor f3 domain"/>
    <property type="match status" value="1"/>
</dbReference>
<keyword evidence="10 18" id="KW-0862">Zinc</keyword>
<dbReference type="GO" id="GO:0042277">
    <property type="term" value="F:peptide binding"/>
    <property type="evidence" value="ECO:0007669"/>
    <property type="project" value="TreeGrafter"/>
</dbReference>
<evidence type="ECO:0000259" key="22">
    <source>
        <dbReference type="Pfam" id="PF01433"/>
    </source>
</evidence>
<dbReference type="InterPro" id="IPR014782">
    <property type="entry name" value="Peptidase_M1_dom"/>
</dbReference>
<keyword evidence="4 20" id="KW-0031">Aminopeptidase</keyword>
<feature type="signal peptide" evidence="21">
    <location>
        <begin position="1"/>
        <end position="23"/>
    </location>
</feature>
<evidence type="ECO:0000256" key="12">
    <source>
        <dbReference type="ARBA" id="ARBA00022989"/>
    </source>
</evidence>
<evidence type="ECO:0000256" key="18">
    <source>
        <dbReference type="PIRSR" id="PIRSR634016-3"/>
    </source>
</evidence>
<dbReference type="FunFam" id="2.60.40.1730:FF:000001">
    <property type="entry name" value="Leucyl-cystinyl aminopeptidase"/>
    <property type="match status" value="1"/>
</dbReference>
<dbReference type="InterPro" id="IPR027268">
    <property type="entry name" value="Peptidase_M4/M1_CTD_sf"/>
</dbReference>
<evidence type="ECO:0000256" key="17">
    <source>
        <dbReference type="PIRSR" id="PIRSR634016-1"/>
    </source>
</evidence>
<feature type="binding site" evidence="18">
    <location>
        <position position="307"/>
    </location>
    <ligand>
        <name>Zn(2+)</name>
        <dbReference type="ChEBI" id="CHEBI:29105"/>
        <note>catalytic</note>
    </ligand>
</feature>
<dbReference type="SUPFAM" id="SSF63737">
    <property type="entry name" value="Leukotriene A4 hydrolase N-terminal domain"/>
    <property type="match status" value="1"/>
</dbReference>
<evidence type="ECO:0000256" key="4">
    <source>
        <dbReference type="ARBA" id="ARBA00022438"/>
    </source>
</evidence>
<evidence type="ECO:0000256" key="21">
    <source>
        <dbReference type="SAM" id="SignalP"/>
    </source>
</evidence>
<feature type="chain" id="PRO_5043339175" description="Aminopeptidase" evidence="21">
    <location>
        <begin position="24"/>
        <end position="886"/>
    </location>
</feature>
<dbReference type="Proteomes" id="UP001066276">
    <property type="component" value="Chromosome 3_2"/>
</dbReference>
<dbReference type="FunFam" id="2.60.40.1910:FF:000005">
    <property type="entry name" value="Aminopeptidase"/>
    <property type="match status" value="1"/>
</dbReference>
<feature type="active site" description="Proton acceptor" evidence="17">
    <location>
        <position position="304"/>
    </location>
</feature>
<keyword evidence="5" id="KW-1003">Cell membrane</keyword>
<keyword evidence="9 20" id="KW-0378">Hydrolase</keyword>
<dbReference type="CDD" id="cd09601">
    <property type="entry name" value="M1_APN-Q_like"/>
    <property type="match status" value="1"/>
</dbReference>
<keyword evidence="14" id="KW-0472">Membrane</keyword>
<sequence>MDAGRHGSRSPCGLFSLLLAAAGTPSPVFRRRDSAPFVRPYRPGASFLPCVPLLRVAANGSTAPGITRTWLEVPTQYLVVELNKNLESGKEYALYSKFAGELADDLAGFYRSVYKAGNKTRLIATTQMEPTDARKAFPCFDEPAMKATFNLTLIHNPQLTVVSNMPPISTSEKLIEGKKWQATIFKTTPKMSTYLLAFVVSDFIKVESTNNGVKTGIWGRKEAIEENQGAYALNVTGRILHFYEQYYNIHYPLPKSDQIGIPDFSAGAMENWGLITYREAALFLHPSESSLKNKERALIAMAHELAHQWFGNLVTMRWWNDIWLNEGFATYMEYQGADHVEPTWNIKDLMLFNEIYPVMDFDALATSHPLSMKEDEVNTPEEIVALFNAISYRKGAAVIRMLRTFLTEKLFMNGLRSYLLANQYGNTVYRDLLDHWQKAVDNQTLVKLPKSIKEIMDTWVLQMGYPVVTVNTTTGQITQEHFLLDPQSNVTRQSEFNYTWTIPITSMKNGVKQADTWLQKTTATVEAFKVDTASWILLNTNATGYFRVNYDQENMRKLLHQLETNPNAISPADRAQIINDAFNLARAQRKNITSALDTTRFLSNETEYMPWQAALMNLKYFELMLDRSSVYGSMMKYLKKQVQPLFQHFKRLTNNWTVLPDGPMAQYNEVNAISTACSCGIQECLTLASDLFKKWKENPAINPIPPILRYTIYCNAIAQGGEAEWDFAWKKFQTETVATEAETLRLSMSCSKDPWILNRYLEYSMDPTKIRRQDALSTMNAVAGNPIGQSIAWDFICSQWKKIYAQFGGSLFAFSELINGVTRRFSSECELKQLEQFKKDNEQAGFGTGGRALEQALEKAKANNKWMKENKESVRLWFEAEAGHST</sequence>
<comment type="subcellular location">
    <subcellularLocation>
        <location evidence="1">Cell membrane</location>
        <topology evidence="1">Single-pass type II membrane protein</topology>
    </subcellularLocation>
</comment>
<dbReference type="Pfam" id="PF17900">
    <property type="entry name" value="Peptidase_M1_N"/>
    <property type="match status" value="1"/>
</dbReference>
<dbReference type="GO" id="GO:0070006">
    <property type="term" value="F:metalloaminopeptidase activity"/>
    <property type="evidence" value="ECO:0007669"/>
    <property type="project" value="TreeGrafter"/>
</dbReference>
<keyword evidence="7" id="KW-0812">Transmembrane</keyword>